<evidence type="ECO:0000313" key="1">
    <source>
        <dbReference type="EMBL" id="KAI0045383.1"/>
    </source>
</evidence>
<organism evidence="1 2">
    <name type="scientific">Auriscalpium vulgare</name>
    <dbReference type="NCBI Taxonomy" id="40419"/>
    <lineage>
        <taxon>Eukaryota</taxon>
        <taxon>Fungi</taxon>
        <taxon>Dikarya</taxon>
        <taxon>Basidiomycota</taxon>
        <taxon>Agaricomycotina</taxon>
        <taxon>Agaricomycetes</taxon>
        <taxon>Russulales</taxon>
        <taxon>Auriscalpiaceae</taxon>
        <taxon>Auriscalpium</taxon>
    </lineage>
</organism>
<name>A0ACB8RPF1_9AGAM</name>
<protein>
    <submittedName>
        <fullName evidence="1">Uncharacterized protein</fullName>
    </submittedName>
</protein>
<dbReference type="Proteomes" id="UP000814033">
    <property type="component" value="Unassembled WGS sequence"/>
</dbReference>
<dbReference type="EMBL" id="MU275953">
    <property type="protein sequence ID" value="KAI0045383.1"/>
    <property type="molecule type" value="Genomic_DNA"/>
</dbReference>
<comment type="caution">
    <text evidence="1">The sequence shown here is derived from an EMBL/GenBank/DDBJ whole genome shotgun (WGS) entry which is preliminary data.</text>
</comment>
<keyword evidence="2" id="KW-1185">Reference proteome</keyword>
<evidence type="ECO:0000313" key="2">
    <source>
        <dbReference type="Proteomes" id="UP000814033"/>
    </source>
</evidence>
<accession>A0ACB8RPF1</accession>
<reference evidence="1" key="1">
    <citation type="submission" date="2021-02" db="EMBL/GenBank/DDBJ databases">
        <authorList>
            <consortium name="DOE Joint Genome Institute"/>
            <person name="Ahrendt S."/>
            <person name="Looney B.P."/>
            <person name="Miyauchi S."/>
            <person name="Morin E."/>
            <person name="Drula E."/>
            <person name="Courty P.E."/>
            <person name="Chicoki N."/>
            <person name="Fauchery L."/>
            <person name="Kohler A."/>
            <person name="Kuo A."/>
            <person name="Labutti K."/>
            <person name="Pangilinan J."/>
            <person name="Lipzen A."/>
            <person name="Riley R."/>
            <person name="Andreopoulos W."/>
            <person name="He G."/>
            <person name="Johnson J."/>
            <person name="Barry K.W."/>
            <person name="Grigoriev I.V."/>
            <person name="Nagy L."/>
            <person name="Hibbett D."/>
            <person name="Henrissat B."/>
            <person name="Matheny P.B."/>
            <person name="Labbe J."/>
            <person name="Martin F."/>
        </authorList>
    </citation>
    <scope>NUCLEOTIDE SEQUENCE</scope>
    <source>
        <strain evidence="1">FP105234-sp</strain>
    </source>
</reference>
<gene>
    <name evidence="1" type="ORF">FA95DRAFT_1607755</name>
</gene>
<sequence>MYTCFAASLVLVCIHAGHAIAGPALSSPPALAPTSTPLALPVPDATMTLSALAGAGIPPPPDADAAPLPQTTTPVAPDSTYPLTARGPPPVPVLGVALSSPAAQYMLLTILALAGVALIGGLFVVALEACVSPEDDVRDEEARGALCAGENAAWRGRY</sequence>
<proteinExistence type="predicted"/>
<reference evidence="1" key="2">
    <citation type="journal article" date="2022" name="New Phytol.">
        <title>Evolutionary transition to the ectomycorrhizal habit in the genomes of a hyperdiverse lineage of mushroom-forming fungi.</title>
        <authorList>
            <person name="Looney B."/>
            <person name="Miyauchi S."/>
            <person name="Morin E."/>
            <person name="Drula E."/>
            <person name="Courty P.E."/>
            <person name="Kohler A."/>
            <person name="Kuo A."/>
            <person name="LaButti K."/>
            <person name="Pangilinan J."/>
            <person name="Lipzen A."/>
            <person name="Riley R."/>
            <person name="Andreopoulos W."/>
            <person name="He G."/>
            <person name="Johnson J."/>
            <person name="Nolan M."/>
            <person name="Tritt A."/>
            <person name="Barry K.W."/>
            <person name="Grigoriev I.V."/>
            <person name="Nagy L.G."/>
            <person name="Hibbett D."/>
            <person name="Henrissat B."/>
            <person name="Matheny P.B."/>
            <person name="Labbe J."/>
            <person name="Martin F.M."/>
        </authorList>
    </citation>
    <scope>NUCLEOTIDE SEQUENCE</scope>
    <source>
        <strain evidence="1">FP105234-sp</strain>
    </source>
</reference>